<keyword evidence="3" id="KW-1185">Reference proteome</keyword>
<reference evidence="2 3" key="1">
    <citation type="journal article" date="2011" name="J. Bacteriol.">
        <title>Genome sequence of Brevibacillus laterosporus LMG 15441, a pathogen of invertebrates.</title>
        <authorList>
            <person name="Djukic M."/>
            <person name="Poehlein A."/>
            <person name="Thurmer A."/>
            <person name="Daniel R."/>
        </authorList>
    </citation>
    <scope>NUCLEOTIDE SEQUENCE [LARGE SCALE GENOMIC DNA]</scope>
    <source>
        <strain evidence="2 3">LMG 15441</strain>
    </source>
</reference>
<dbReference type="AlphaFoldDB" id="A0A075R7U2"/>
<evidence type="ECO:0000256" key="1">
    <source>
        <dbReference type="SAM" id="SignalP"/>
    </source>
</evidence>
<accession>A0A075R7U2</accession>
<dbReference type="Proteomes" id="UP000005850">
    <property type="component" value="Chromosome"/>
</dbReference>
<evidence type="ECO:0000313" key="3">
    <source>
        <dbReference type="Proteomes" id="UP000005850"/>
    </source>
</evidence>
<evidence type="ECO:0000313" key="2">
    <source>
        <dbReference type="EMBL" id="AIG27248.1"/>
    </source>
</evidence>
<dbReference type="EMBL" id="CP007806">
    <property type="protein sequence ID" value="AIG27248.1"/>
    <property type="molecule type" value="Genomic_DNA"/>
</dbReference>
<dbReference type="KEGG" id="blr:BRLA_c029360"/>
<feature type="chain" id="PRO_5001709517" evidence="1">
    <location>
        <begin position="26"/>
        <end position="104"/>
    </location>
</feature>
<name>A0A075R7U2_BRELA</name>
<gene>
    <name evidence="2" type="ORF">BRLA_c029360</name>
</gene>
<organism evidence="2 3">
    <name type="scientific">Brevibacillus laterosporus LMG 15441</name>
    <dbReference type="NCBI Taxonomy" id="1042163"/>
    <lineage>
        <taxon>Bacteria</taxon>
        <taxon>Bacillati</taxon>
        <taxon>Bacillota</taxon>
        <taxon>Bacilli</taxon>
        <taxon>Bacillales</taxon>
        <taxon>Paenibacillaceae</taxon>
        <taxon>Brevibacillus</taxon>
    </lineage>
</organism>
<protein>
    <submittedName>
        <fullName evidence="2">Uncharacterized protein</fullName>
    </submittedName>
</protein>
<keyword evidence="1" id="KW-0732">Signal</keyword>
<proteinExistence type="predicted"/>
<dbReference type="HOGENOM" id="CLU_2244812_0_0_9"/>
<sequence length="104" mass="10897">MTKGKAVMSAMMLVPLLFGVNQVHAKQEVTSSSVSAMDTVEVPASLKVGDVLYLSGSGFYLNGDYGVISLDRNGKVVALKEGRASVGGTLGNGQHVVYYITVTN</sequence>
<feature type="signal peptide" evidence="1">
    <location>
        <begin position="1"/>
        <end position="25"/>
    </location>
</feature>
<dbReference type="RefSeq" id="WP_003335876.1">
    <property type="nucleotide sequence ID" value="NZ_CP007806.1"/>
</dbReference>